<evidence type="ECO:0000256" key="2">
    <source>
        <dbReference type="ARBA" id="ARBA00022729"/>
    </source>
</evidence>
<sequence length="295" mass="34486">MLSTKPFKMNLILFFFIFLMISTGCLKTNNMETSTYTNNNAQVIYNNTQVINKELQDSTLKVEKPLIYNDKGIPVLMYHSINYEKGNELMVPKENFREQMNYLKDNGYTTLTLNELYNFFLNNKPVPEKSVVITFDDGYKDNYTNAYPILKEFNFKAVVFVITNNMNNHKNFITSEQALELDNNGIEIQSHTVNHERLSTLDYNSQLKTLKESKRFLENLLHREVSYIAYPYGAFNNSTIKAAEEAGYKMAFTTAGTWSDKSDGLYTLDRVYISSKFDMNEFHRRLTNRNYKQKN</sequence>
<evidence type="ECO:0000313" key="4">
    <source>
        <dbReference type="EMBL" id="GAA0728744.1"/>
    </source>
</evidence>
<dbReference type="InterPro" id="IPR011330">
    <property type="entry name" value="Glyco_hydro/deAcase_b/a-brl"/>
</dbReference>
<keyword evidence="2" id="KW-0732">Signal</keyword>
<dbReference type="SUPFAM" id="SSF88713">
    <property type="entry name" value="Glycoside hydrolase/deacetylase"/>
    <property type="match status" value="1"/>
</dbReference>
<organism evidence="4 5">
    <name type="scientific">Clostridium malenominatum</name>
    <dbReference type="NCBI Taxonomy" id="1539"/>
    <lineage>
        <taxon>Bacteria</taxon>
        <taxon>Bacillati</taxon>
        <taxon>Bacillota</taxon>
        <taxon>Clostridia</taxon>
        <taxon>Eubacteriales</taxon>
        <taxon>Clostridiaceae</taxon>
        <taxon>Clostridium</taxon>
    </lineage>
</organism>
<feature type="domain" description="NodB homology" evidence="3">
    <location>
        <begin position="129"/>
        <end position="295"/>
    </location>
</feature>
<dbReference type="InterPro" id="IPR002509">
    <property type="entry name" value="NODB_dom"/>
</dbReference>
<evidence type="ECO:0000259" key="3">
    <source>
        <dbReference type="PROSITE" id="PS51677"/>
    </source>
</evidence>
<protein>
    <submittedName>
        <fullName evidence="4">Polysaccharide deacetylase family protein</fullName>
    </submittedName>
</protein>
<dbReference type="Gene3D" id="3.20.20.370">
    <property type="entry name" value="Glycoside hydrolase/deacetylase"/>
    <property type="match status" value="1"/>
</dbReference>
<dbReference type="PANTHER" id="PTHR34216">
    <property type="match status" value="1"/>
</dbReference>
<dbReference type="Proteomes" id="UP001500339">
    <property type="component" value="Unassembled WGS sequence"/>
</dbReference>
<dbReference type="PROSITE" id="PS51257">
    <property type="entry name" value="PROKAR_LIPOPROTEIN"/>
    <property type="match status" value="1"/>
</dbReference>
<dbReference type="Pfam" id="PF01522">
    <property type="entry name" value="Polysacc_deac_1"/>
    <property type="match status" value="1"/>
</dbReference>
<accession>A0ABN1J4Q6</accession>
<evidence type="ECO:0000256" key="1">
    <source>
        <dbReference type="ARBA" id="ARBA00004613"/>
    </source>
</evidence>
<evidence type="ECO:0000313" key="5">
    <source>
        <dbReference type="Proteomes" id="UP001500339"/>
    </source>
</evidence>
<comment type="caution">
    <text evidence="4">The sequence shown here is derived from an EMBL/GenBank/DDBJ whole genome shotgun (WGS) entry which is preliminary data.</text>
</comment>
<reference evidence="4 5" key="1">
    <citation type="journal article" date="2019" name="Int. J. Syst. Evol. Microbiol.">
        <title>The Global Catalogue of Microorganisms (GCM) 10K type strain sequencing project: providing services to taxonomists for standard genome sequencing and annotation.</title>
        <authorList>
            <consortium name="The Broad Institute Genomics Platform"/>
            <consortium name="The Broad Institute Genome Sequencing Center for Infectious Disease"/>
            <person name="Wu L."/>
            <person name="Ma J."/>
        </authorList>
    </citation>
    <scope>NUCLEOTIDE SEQUENCE [LARGE SCALE GENOMIC DNA]</scope>
    <source>
        <strain evidence="4 5">JCM 1405</strain>
    </source>
</reference>
<dbReference type="PANTHER" id="PTHR34216:SF3">
    <property type="entry name" value="POLY-BETA-1,6-N-ACETYL-D-GLUCOSAMINE N-DEACETYLASE"/>
    <property type="match status" value="1"/>
</dbReference>
<dbReference type="PROSITE" id="PS51677">
    <property type="entry name" value="NODB"/>
    <property type="match status" value="1"/>
</dbReference>
<comment type="subcellular location">
    <subcellularLocation>
        <location evidence="1">Secreted</location>
    </subcellularLocation>
</comment>
<gene>
    <name evidence="4" type="ORF">GCM10008905_28020</name>
</gene>
<name>A0ABN1J4Q6_9CLOT</name>
<dbReference type="CDD" id="cd10918">
    <property type="entry name" value="CE4_NodB_like_5s_6s"/>
    <property type="match status" value="1"/>
</dbReference>
<dbReference type="RefSeq" id="WP_343770632.1">
    <property type="nucleotide sequence ID" value="NZ_BAAACF010000003.1"/>
</dbReference>
<proteinExistence type="predicted"/>
<keyword evidence="5" id="KW-1185">Reference proteome</keyword>
<dbReference type="InterPro" id="IPR051398">
    <property type="entry name" value="Polysacch_Deacetylase"/>
</dbReference>
<dbReference type="EMBL" id="BAAACF010000003">
    <property type="protein sequence ID" value="GAA0728744.1"/>
    <property type="molecule type" value="Genomic_DNA"/>
</dbReference>